<reference evidence="1 2" key="1">
    <citation type="submission" date="2018-11" db="EMBL/GenBank/DDBJ databases">
        <authorList>
            <person name="Mardanov A.V."/>
            <person name="Ravin N.V."/>
            <person name="Dedysh S.N."/>
        </authorList>
    </citation>
    <scope>NUCLEOTIDE SEQUENCE [LARGE SCALE GENOMIC DNA]</scope>
    <source>
        <strain evidence="1 2">AF10</strain>
    </source>
</reference>
<proteinExistence type="predicted"/>
<evidence type="ECO:0000313" key="1">
    <source>
        <dbReference type="EMBL" id="RXH55031.1"/>
    </source>
</evidence>
<dbReference type="AlphaFoldDB" id="A0A4Q0T0L2"/>
<gene>
    <name evidence="1" type="ORF">GRAN_4135</name>
</gene>
<reference evidence="2" key="2">
    <citation type="submission" date="2019-02" db="EMBL/GenBank/DDBJ databases">
        <title>Granulicella sibirica sp. nov., a psychrotolerant acidobacterium isolated from an organic soil layer in forested tundra, West Siberia.</title>
        <authorList>
            <person name="Oshkin I.Y."/>
            <person name="Kulichevskaya I.S."/>
            <person name="Rijpstra W.I.C."/>
            <person name="Sinninghe Damste J.S."/>
            <person name="Rakitin A.L."/>
            <person name="Ravin N.V."/>
            <person name="Dedysh S.N."/>
        </authorList>
    </citation>
    <scope>NUCLEOTIDE SEQUENCE [LARGE SCALE GENOMIC DNA]</scope>
    <source>
        <strain evidence="2">AF10</strain>
    </source>
</reference>
<comment type="caution">
    <text evidence="1">The sequence shown here is derived from an EMBL/GenBank/DDBJ whole genome shotgun (WGS) entry which is preliminary data.</text>
</comment>
<organism evidence="1 2">
    <name type="scientific">Granulicella sibirica</name>
    <dbReference type="NCBI Taxonomy" id="2479048"/>
    <lineage>
        <taxon>Bacteria</taxon>
        <taxon>Pseudomonadati</taxon>
        <taxon>Acidobacteriota</taxon>
        <taxon>Terriglobia</taxon>
        <taxon>Terriglobales</taxon>
        <taxon>Acidobacteriaceae</taxon>
        <taxon>Granulicella</taxon>
    </lineage>
</organism>
<sequence length="55" mass="6438">MLHPYSDDYRAQPEHIVAHELCHIYLQSSDESRVDALATRWVDARRAKHLAVLRP</sequence>
<name>A0A4Q0T0L2_9BACT</name>
<dbReference type="Proteomes" id="UP000289437">
    <property type="component" value="Unassembled WGS sequence"/>
</dbReference>
<dbReference type="EMBL" id="RDSM01000003">
    <property type="protein sequence ID" value="RXH55031.1"/>
    <property type="molecule type" value="Genomic_DNA"/>
</dbReference>
<protein>
    <submittedName>
        <fullName evidence="1">Uncharacterized protein</fullName>
    </submittedName>
</protein>
<accession>A0A4Q0T0L2</accession>
<evidence type="ECO:0000313" key="2">
    <source>
        <dbReference type="Proteomes" id="UP000289437"/>
    </source>
</evidence>
<keyword evidence="2" id="KW-1185">Reference proteome</keyword>